<dbReference type="SUPFAM" id="SSF53850">
    <property type="entry name" value="Periplasmic binding protein-like II"/>
    <property type="match status" value="1"/>
</dbReference>
<evidence type="ECO:0000256" key="1">
    <source>
        <dbReference type="ARBA" id="ARBA00006987"/>
    </source>
</evidence>
<dbReference type="OrthoDB" id="8443386at2"/>
<dbReference type="AlphaFoldDB" id="A0A161QMV9"/>
<evidence type="ECO:0000313" key="4">
    <source>
        <dbReference type="Proteomes" id="UP000076574"/>
    </source>
</evidence>
<dbReference type="InterPro" id="IPR005064">
    <property type="entry name" value="BUG"/>
</dbReference>
<dbReference type="RefSeq" id="WP_068736555.1">
    <property type="nucleotide sequence ID" value="NZ_LVYV01000045.1"/>
</dbReference>
<feature type="chain" id="PRO_5007825266" description="Tripartite tricarboxylate transporter substrate binding protein BugD" evidence="2">
    <location>
        <begin position="24"/>
        <end position="326"/>
    </location>
</feature>
<accession>A0A161QMV9</accession>
<dbReference type="PANTHER" id="PTHR42928">
    <property type="entry name" value="TRICARBOXYLATE-BINDING PROTEIN"/>
    <property type="match status" value="1"/>
</dbReference>
<proteinExistence type="inferred from homology"/>
<protein>
    <recommendedName>
        <fullName evidence="5">Tripartite tricarboxylate transporter substrate binding protein BugD</fullName>
    </recommendedName>
</protein>
<name>A0A161QMV9_9BRAD</name>
<dbReference type="PANTHER" id="PTHR42928:SF5">
    <property type="entry name" value="BLR1237 PROTEIN"/>
    <property type="match status" value="1"/>
</dbReference>
<dbReference type="Gene3D" id="3.40.190.150">
    <property type="entry name" value="Bordetella uptake gene, domain 1"/>
    <property type="match status" value="1"/>
</dbReference>
<evidence type="ECO:0000256" key="2">
    <source>
        <dbReference type="SAM" id="SignalP"/>
    </source>
</evidence>
<dbReference type="Gene3D" id="3.40.190.10">
    <property type="entry name" value="Periplasmic binding protein-like II"/>
    <property type="match status" value="1"/>
</dbReference>
<gene>
    <name evidence="3" type="ORF">A4A58_13780</name>
</gene>
<dbReference type="PIRSF" id="PIRSF017082">
    <property type="entry name" value="YflP"/>
    <property type="match status" value="1"/>
</dbReference>
<evidence type="ECO:0008006" key="5">
    <source>
        <dbReference type="Google" id="ProtNLM"/>
    </source>
</evidence>
<dbReference type="STRING" id="943830.A4A58_13780"/>
<dbReference type="Pfam" id="PF03401">
    <property type="entry name" value="TctC"/>
    <property type="match status" value="1"/>
</dbReference>
<comment type="caution">
    <text evidence="3">The sequence shown here is derived from an EMBL/GenBank/DDBJ whole genome shotgun (WGS) entry which is preliminary data.</text>
</comment>
<evidence type="ECO:0000313" key="3">
    <source>
        <dbReference type="EMBL" id="KZD21434.1"/>
    </source>
</evidence>
<comment type="similarity">
    <text evidence="1">Belongs to the UPF0065 (bug) family.</text>
</comment>
<reference evidence="3 4" key="1">
    <citation type="submission" date="2016-03" db="EMBL/GenBank/DDBJ databases">
        <title>Microsymbionts genomes from the relict species Vavilovia formosa (Stev.) Fed.</title>
        <authorList>
            <person name="Kopat V."/>
            <person name="Chirak E."/>
            <person name="Kimeklis A."/>
            <person name="Andronov E."/>
        </authorList>
    </citation>
    <scope>NUCLEOTIDE SEQUENCE [LARGE SCALE GENOMIC DNA]</scope>
    <source>
        <strain evidence="3 4">Vaf07</strain>
    </source>
</reference>
<dbReference type="InterPro" id="IPR042100">
    <property type="entry name" value="Bug_dom1"/>
</dbReference>
<keyword evidence="2" id="KW-0732">Signal</keyword>
<dbReference type="Proteomes" id="UP000076574">
    <property type="component" value="Unassembled WGS sequence"/>
</dbReference>
<dbReference type="EMBL" id="LVYV01000045">
    <property type="protein sequence ID" value="KZD21434.1"/>
    <property type="molecule type" value="Genomic_DNA"/>
</dbReference>
<organism evidence="3 4">
    <name type="scientific">Tardiphaga robiniae</name>
    <dbReference type="NCBI Taxonomy" id="943830"/>
    <lineage>
        <taxon>Bacteria</taxon>
        <taxon>Pseudomonadati</taxon>
        <taxon>Pseudomonadota</taxon>
        <taxon>Alphaproteobacteria</taxon>
        <taxon>Hyphomicrobiales</taxon>
        <taxon>Nitrobacteraceae</taxon>
        <taxon>Tardiphaga</taxon>
    </lineage>
</organism>
<feature type="signal peptide" evidence="2">
    <location>
        <begin position="1"/>
        <end position="23"/>
    </location>
</feature>
<sequence>MMKNILTTAFVLAGALLAVPASAQDFPTRTITMNMPYSAGGPGDTIARLLAQGMSGPLKQQVIVENTTGAGGSIGSAKVAASPPDGYNLLLIHISHATNPALYPKLKYDPIKDYEPIGLAVDLPSVFVARKDLPAANLAELIAWMKTNKEKVNYAHAGIGSASHLCGLLLNAATGTQPTQIAYRGAGPAMNDMMSGQVDVMCDQIVNVVGNVDGGTIKGYAVTSTEKAPALPKLPTTAEAGLPGFTYTVWYGLFAPKGTPKPIIDKLVAALNVALKDETVKSRLAGLGVQPVAPERATPDALAAHLKSEIDKWTPIIKAAGVVGAQ</sequence>
<keyword evidence="4" id="KW-1185">Reference proteome</keyword>